<evidence type="ECO:0000256" key="2">
    <source>
        <dbReference type="ARBA" id="ARBA00022540"/>
    </source>
</evidence>
<reference evidence="7" key="1">
    <citation type="submission" date="2025-08" db="UniProtKB">
        <authorList>
            <consortium name="RefSeq"/>
        </authorList>
    </citation>
    <scope>IDENTIFICATION</scope>
    <source>
        <tissue evidence="7">Testes</tissue>
    </source>
</reference>
<dbReference type="PANTHER" id="PTHR10540:SF6">
    <property type="entry name" value="EUKARYOTIC TRANSLATION INITIATION FACTOR 3 SUBUNIT F"/>
    <property type="match status" value="1"/>
</dbReference>
<evidence type="ECO:0000256" key="4">
    <source>
        <dbReference type="HAMAP-Rule" id="MF_03005"/>
    </source>
</evidence>
<comment type="similarity">
    <text evidence="4">Belongs to the eIF-3 subunit F family.</text>
</comment>
<dbReference type="Gene3D" id="3.40.140.10">
    <property type="entry name" value="Cytidine Deaminase, domain 2"/>
    <property type="match status" value="1"/>
</dbReference>
<dbReference type="HAMAP" id="MF_03005">
    <property type="entry name" value="eIF3f"/>
    <property type="match status" value="1"/>
</dbReference>
<dbReference type="InterPro" id="IPR027531">
    <property type="entry name" value="eIF3f"/>
</dbReference>
<dbReference type="RefSeq" id="XP_002733230.1">
    <property type="nucleotide sequence ID" value="XM_002733184.2"/>
</dbReference>
<dbReference type="GeneID" id="100376962"/>
<dbReference type="CDD" id="cd08064">
    <property type="entry name" value="MPN_eIF3f"/>
    <property type="match status" value="1"/>
</dbReference>
<proteinExistence type="inferred from homology"/>
<evidence type="ECO:0000259" key="5">
    <source>
        <dbReference type="PROSITE" id="PS50249"/>
    </source>
</evidence>
<dbReference type="InterPro" id="IPR024969">
    <property type="entry name" value="EIF3F/CSN6-like_C"/>
</dbReference>
<gene>
    <name evidence="7" type="primary">LOC100376962</name>
</gene>
<comment type="subcellular location">
    <subcellularLocation>
        <location evidence="4">Cytoplasm</location>
    </subcellularLocation>
</comment>
<name>A0ABM0GMJ4_SACKO</name>
<dbReference type="Pfam" id="PF01398">
    <property type="entry name" value="JAB"/>
    <property type="match status" value="1"/>
</dbReference>
<protein>
    <recommendedName>
        <fullName evidence="4">Eukaryotic translation initiation factor 3 subunit F</fullName>
        <shortName evidence="4">eIF3f</shortName>
    </recommendedName>
    <alternativeName>
        <fullName evidence="4">Eukaryotic translation initiation factor 3 subunit 5</fullName>
    </alternativeName>
</protein>
<keyword evidence="2 4" id="KW-0396">Initiation factor</keyword>
<dbReference type="Pfam" id="PF13012">
    <property type="entry name" value="MitMem_reg"/>
    <property type="match status" value="1"/>
</dbReference>
<evidence type="ECO:0000256" key="3">
    <source>
        <dbReference type="ARBA" id="ARBA00022917"/>
    </source>
</evidence>
<feature type="domain" description="MPN" evidence="5">
    <location>
        <begin position="10"/>
        <end position="140"/>
    </location>
</feature>
<dbReference type="Proteomes" id="UP000694865">
    <property type="component" value="Unplaced"/>
</dbReference>
<evidence type="ECO:0000313" key="7">
    <source>
        <dbReference type="RefSeq" id="XP_002733230.1"/>
    </source>
</evidence>
<keyword evidence="1 4" id="KW-0963">Cytoplasm</keyword>
<keyword evidence="3 4" id="KW-0648">Protein biosynthesis</keyword>
<sequence>MALTASLRTCHVHPVVLLSIVDSYERRNEDAKRVIGTLLGTNTLGHIEVTNCFSVPHNESEDEVAVDMEFAKNMYDLHKRVNSAEMIVGWYATGSEITEHSVLIHEYYNRECNNPIHITVDTMLKDDKLSCKGWQSQSMGVPGKTKGTIFTPVPIDTIFYEPEKVAIDMFIEGKNALPNKRTIDIVTDLEHVGKNAGKLRELLTIVINYVDDVLGGKMAADNIIGRYLMDLLNTVPQIEAEQFEEMLNNNMKDLLMVVYLSNLVSTQLALSEKINMLDTRGLEK</sequence>
<dbReference type="PROSITE" id="PS50249">
    <property type="entry name" value="MPN"/>
    <property type="match status" value="1"/>
</dbReference>
<dbReference type="PANTHER" id="PTHR10540">
    <property type="entry name" value="EUKARYOTIC TRANSLATION INITIATION FACTOR 3 SUBUNIT F-RELATED"/>
    <property type="match status" value="1"/>
</dbReference>
<keyword evidence="6" id="KW-1185">Reference proteome</keyword>
<evidence type="ECO:0000256" key="1">
    <source>
        <dbReference type="ARBA" id="ARBA00022490"/>
    </source>
</evidence>
<comment type="function">
    <text evidence="4">Component of the eukaryotic translation initiation factor 3 (eIF-3) complex, which is involved in protein synthesis of a specialized repertoire of mRNAs and, together with other initiation factors, stimulates binding of mRNA and methionyl-tRNAi to the 40S ribosome. The eIF-3 complex specifically targets and initiates translation of a subset of mRNAs involved in cell proliferation.</text>
</comment>
<organism evidence="6 7">
    <name type="scientific">Saccoglossus kowalevskii</name>
    <name type="common">Acorn worm</name>
    <dbReference type="NCBI Taxonomy" id="10224"/>
    <lineage>
        <taxon>Eukaryota</taxon>
        <taxon>Metazoa</taxon>
        <taxon>Hemichordata</taxon>
        <taxon>Enteropneusta</taxon>
        <taxon>Harrimaniidae</taxon>
        <taxon>Saccoglossus</taxon>
    </lineage>
</organism>
<dbReference type="SMART" id="SM00232">
    <property type="entry name" value="JAB_MPN"/>
    <property type="match status" value="1"/>
</dbReference>
<comment type="subunit">
    <text evidence="4">Component of the eukaryotic translation initiation factor 3 (eIF-3) complex.</text>
</comment>
<dbReference type="InterPro" id="IPR000555">
    <property type="entry name" value="JAMM/MPN+_dom"/>
</dbReference>
<evidence type="ECO:0000313" key="6">
    <source>
        <dbReference type="Proteomes" id="UP000694865"/>
    </source>
</evidence>
<accession>A0ABM0GMJ4</accession>
<dbReference type="InterPro" id="IPR037518">
    <property type="entry name" value="MPN"/>
</dbReference>